<protein>
    <recommendedName>
        <fullName evidence="1">ATPase AAA-type core domain-containing protein</fullName>
    </recommendedName>
</protein>
<dbReference type="PANTHER" id="PTHR43581">
    <property type="entry name" value="ATP/GTP PHOSPHATASE"/>
    <property type="match status" value="1"/>
</dbReference>
<dbReference type="InterPro" id="IPR003959">
    <property type="entry name" value="ATPase_AAA_core"/>
</dbReference>
<comment type="caution">
    <text evidence="2">The sequence shown here is derived from an EMBL/GenBank/DDBJ whole genome shotgun (WGS) entry which is preliminary data.</text>
</comment>
<name>A0A511N9X0_DEIC1</name>
<dbReference type="Pfam" id="PF13304">
    <property type="entry name" value="AAA_21"/>
    <property type="match status" value="1"/>
</dbReference>
<dbReference type="Gene3D" id="3.40.50.300">
    <property type="entry name" value="P-loop containing nucleotide triphosphate hydrolases"/>
    <property type="match status" value="1"/>
</dbReference>
<dbReference type="Proteomes" id="UP000321306">
    <property type="component" value="Unassembled WGS sequence"/>
</dbReference>
<proteinExistence type="predicted"/>
<reference evidence="2 3" key="1">
    <citation type="submission" date="2019-07" db="EMBL/GenBank/DDBJ databases">
        <title>Whole genome shotgun sequence of Deinococcus cellulosilyticus NBRC 106333.</title>
        <authorList>
            <person name="Hosoyama A."/>
            <person name="Uohara A."/>
            <person name="Ohji S."/>
            <person name="Ichikawa N."/>
        </authorList>
    </citation>
    <scope>NUCLEOTIDE SEQUENCE [LARGE SCALE GENOMIC DNA]</scope>
    <source>
        <strain evidence="2 3">NBRC 106333</strain>
    </source>
</reference>
<evidence type="ECO:0000313" key="2">
    <source>
        <dbReference type="EMBL" id="GEM49171.1"/>
    </source>
</evidence>
<evidence type="ECO:0000313" key="3">
    <source>
        <dbReference type="Proteomes" id="UP000321306"/>
    </source>
</evidence>
<dbReference type="InterPro" id="IPR051396">
    <property type="entry name" value="Bact_Antivir_Def_Nuclease"/>
</dbReference>
<dbReference type="SUPFAM" id="SSF52540">
    <property type="entry name" value="P-loop containing nucleoside triphosphate hydrolases"/>
    <property type="match status" value="1"/>
</dbReference>
<dbReference type="GO" id="GO:0005524">
    <property type="term" value="F:ATP binding"/>
    <property type="evidence" value="ECO:0007669"/>
    <property type="project" value="InterPro"/>
</dbReference>
<dbReference type="EMBL" id="BJXB01000029">
    <property type="protein sequence ID" value="GEM49171.1"/>
    <property type="molecule type" value="Genomic_DNA"/>
</dbReference>
<dbReference type="AlphaFoldDB" id="A0A511N9X0"/>
<dbReference type="InterPro" id="IPR027417">
    <property type="entry name" value="P-loop_NTPase"/>
</dbReference>
<feature type="domain" description="ATPase AAA-type core" evidence="1">
    <location>
        <begin position="70"/>
        <end position="151"/>
    </location>
</feature>
<organism evidence="2 3">
    <name type="scientific">Deinococcus cellulosilyticus (strain DSM 18568 / NBRC 106333 / KACC 11606 / 5516J-15)</name>
    <dbReference type="NCBI Taxonomy" id="1223518"/>
    <lineage>
        <taxon>Bacteria</taxon>
        <taxon>Thermotogati</taxon>
        <taxon>Deinococcota</taxon>
        <taxon>Deinococci</taxon>
        <taxon>Deinococcales</taxon>
        <taxon>Deinococcaceae</taxon>
        <taxon>Deinococcus</taxon>
    </lineage>
</organism>
<evidence type="ECO:0000259" key="1">
    <source>
        <dbReference type="Pfam" id="PF13304"/>
    </source>
</evidence>
<dbReference type="GO" id="GO:0016887">
    <property type="term" value="F:ATP hydrolysis activity"/>
    <property type="evidence" value="ECO:0007669"/>
    <property type="project" value="InterPro"/>
</dbReference>
<sequence>MPAKDLIGHAKGLRSILKLYQTAFDQTYTDILDIAFLPSLQAENQLFQPILEKLKQYMGGGIPKVEEDQYFLNHKGKEIEFNLVAEGWRKIAVFWYILRNYPHLRSGDVILWDEPEANLNPSTLKGLAECLSDLSKLGLQIIVATHSYVLLKELEIHEARDLKFISLYTTDQQGVKASVATSYEGIEHNLIEKEFERIYRLDLGSWLERDNDGHQGR</sequence>
<dbReference type="PANTHER" id="PTHR43581:SF2">
    <property type="entry name" value="EXCINUCLEASE ATPASE SUBUNIT"/>
    <property type="match status" value="1"/>
</dbReference>
<keyword evidence="3" id="KW-1185">Reference proteome</keyword>
<accession>A0A511N9X0</accession>
<gene>
    <name evidence="2" type="ORF">DC3_48060</name>
</gene>